<evidence type="ECO:0000313" key="3">
    <source>
        <dbReference type="EMBL" id="WLP00767.1"/>
    </source>
</evidence>
<feature type="compositionally biased region" description="Polar residues" evidence="1">
    <location>
        <begin position="115"/>
        <end position="132"/>
    </location>
</feature>
<proteinExistence type="evidence at transcript level"/>
<feature type="signal peptide" evidence="2">
    <location>
        <begin position="1"/>
        <end position="16"/>
    </location>
</feature>
<name>A0AA49XFF5_CONAO</name>
<evidence type="ECO:0000256" key="2">
    <source>
        <dbReference type="SAM" id="SignalP"/>
    </source>
</evidence>
<protein>
    <submittedName>
        <fullName evidence="3">Conotoxin B2 superfamily protein</fullName>
    </submittedName>
</protein>
<dbReference type="EMBL" id="OQ980517">
    <property type="protein sequence ID" value="WLP00767.1"/>
    <property type="molecule type" value="mRNA"/>
</dbReference>
<reference evidence="3" key="1">
    <citation type="submission" date="2023-05" db="EMBL/GenBank/DDBJ databases">
        <title>Conotoxin precursor B2 superfamily.</title>
        <authorList>
            <person name="Vijayasarathy M."/>
            <person name="Balaram P."/>
        </authorList>
    </citation>
    <scope>NUCLEOTIDE SEQUENCE</scope>
</reference>
<keyword evidence="2" id="KW-0732">Signal</keyword>
<accession>A0AA49XFF5</accession>
<organism evidence="3">
    <name type="scientific">Conus araneosus</name>
    <name type="common">Cobweb cone</name>
    <dbReference type="NCBI Taxonomy" id="101286"/>
    <lineage>
        <taxon>Eukaryota</taxon>
        <taxon>Metazoa</taxon>
        <taxon>Spiralia</taxon>
        <taxon>Lophotrochozoa</taxon>
        <taxon>Mollusca</taxon>
        <taxon>Gastropoda</taxon>
        <taxon>Caenogastropoda</taxon>
        <taxon>Neogastropoda</taxon>
        <taxon>Conoidea</taxon>
        <taxon>Conidae</taxon>
        <taxon>Conus</taxon>
    </lineage>
</organism>
<dbReference type="AlphaFoldDB" id="A0AA49XFF5"/>
<evidence type="ECO:0000256" key="1">
    <source>
        <dbReference type="SAM" id="MobiDB-lite"/>
    </source>
</evidence>
<sequence length="146" mass="16083">MLRLITAAVLVSACLAYPQKRDGAPADTANLQGFGQPMPAMPNMQGMQMPGLPMPGMQNPFLPFGMGLKRDLDEDLEKRKHHSKFNEGNNSPFGSEAGPESFMNFMKGNGDNFPFANTDSADTDLSNFQPSAENEDGKFRFFDEQQ</sequence>
<feature type="region of interest" description="Disordered" evidence="1">
    <location>
        <begin position="76"/>
        <end position="146"/>
    </location>
</feature>
<feature type="compositionally biased region" description="Basic and acidic residues" evidence="1">
    <location>
        <begin position="135"/>
        <end position="146"/>
    </location>
</feature>
<feature type="chain" id="PRO_5041348571" evidence="2">
    <location>
        <begin position="17"/>
        <end position="146"/>
    </location>
</feature>